<evidence type="ECO:0000256" key="1">
    <source>
        <dbReference type="ARBA" id="ARBA00038240"/>
    </source>
</evidence>
<comment type="similarity">
    <text evidence="1">Belongs to the pseudomonas-type ThrB family.</text>
</comment>
<sequence length="195" mass="22591">MEYNAIKITTQKAEEILFDVFKIKGTATSLPGEIDFNFRIKVDNSEGYILKISRPNEDENYLDFQQKLLQYVAENGEDLIAPKVVNEKEGKAIATIKDDFGNHRKVRLLTWISGRVWSSVNPQLNNLRFSLGKQCGLLTASLKGFNHKKATREFVWDVAQSLWTKEHIHLFSDEKKNLSPIFKMNLKQKKQRMML</sequence>
<evidence type="ECO:0000259" key="2">
    <source>
        <dbReference type="Pfam" id="PF01636"/>
    </source>
</evidence>
<keyword evidence="4" id="KW-1185">Reference proteome</keyword>
<protein>
    <submittedName>
        <fullName evidence="3">Phosphotransferase</fullName>
    </submittedName>
</protein>
<dbReference type="EMBL" id="JAOSLC020000003">
    <property type="protein sequence ID" value="MDD7914848.1"/>
    <property type="molecule type" value="Genomic_DNA"/>
</dbReference>
<organism evidence="3 4">
    <name type="scientific">Polaribacter ponticola</name>
    <dbReference type="NCBI Taxonomy" id="2978475"/>
    <lineage>
        <taxon>Bacteria</taxon>
        <taxon>Pseudomonadati</taxon>
        <taxon>Bacteroidota</taxon>
        <taxon>Flavobacteriia</taxon>
        <taxon>Flavobacteriales</taxon>
        <taxon>Flavobacteriaceae</taxon>
    </lineage>
</organism>
<gene>
    <name evidence="3" type="ORF">N5A56_010655</name>
</gene>
<dbReference type="InterPro" id="IPR002575">
    <property type="entry name" value="Aminoglycoside_PTrfase"/>
</dbReference>
<dbReference type="Proteomes" id="UP001151478">
    <property type="component" value="Unassembled WGS sequence"/>
</dbReference>
<accession>A0ABT5S9Q7</accession>
<evidence type="ECO:0000313" key="4">
    <source>
        <dbReference type="Proteomes" id="UP001151478"/>
    </source>
</evidence>
<dbReference type="SUPFAM" id="SSF56112">
    <property type="entry name" value="Protein kinase-like (PK-like)"/>
    <property type="match status" value="1"/>
</dbReference>
<dbReference type="InterPro" id="IPR011009">
    <property type="entry name" value="Kinase-like_dom_sf"/>
</dbReference>
<dbReference type="RefSeq" id="WP_274270392.1">
    <property type="nucleotide sequence ID" value="NZ_JAOSLC020000003.1"/>
</dbReference>
<feature type="domain" description="Aminoglycoside phosphotransferase" evidence="2">
    <location>
        <begin position="28"/>
        <end position="157"/>
    </location>
</feature>
<reference evidence="3" key="1">
    <citation type="submission" date="2023-02" db="EMBL/GenBank/DDBJ databases">
        <title>Polaribacter ponticola sp. nov., isolated from seawater.</title>
        <authorList>
            <person name="Baek J.H."/>
            <person name="Kim J.M."/>
            <person name="Choi D.G."/>
            <person name="Jeon C.O."/>
        </authorList>
    </citation>
    <scope>NUCLEOTIDE SEQUENCE</scope>
    <source>
        <strain evidence="3">MSW5</strain>
    </source>
</reference>
<dbReference type="Gene3D" id="3.30.200.20">
    <property type="entry name" value="Phosphorylase Kinase, domain 1"/>
    <property type="match status" value="1"/>
</dbReference>
<dbReference type="PANTHER" id="PTHR21064">
    <property type="entry name" value="AMINOGLYCOSIDE PHOSPHOTRANSFERASE DOMAIN-CONTAINING PROTEIN-RELATED"/>
    <property type="match status" value="1"/>
</dbReference>
<dbReference type="Pfam" id="PF01636">
    <property type="entry name" value="APH"/>
    <property type="match status" value="1"/>
</dbReference>
<comment type="caution">
    <text evidence="3">The sequence shown here is derived from an EMBL/GenBank/DDBJ whole genome shotgun (WGS) entry which is preliminary data.</text>
</comment>
<evidence type="ECO:0000313" key="3">
    <source>
        <dbReference type="EMBL" id="MDD7914848.1"/>
    </source>
</evidence>
<name>A0ABT5S9Q7_9FLAO</name>
<dbReference type="InterPro" id="IPR050249">
    <property type="entry name" value="Pseudomonas-type_ThrB"/>
</dbReference>
<dbReference type="PANTHER" id="PTHR21064:SF6">
    <property type="entry name" value="AMINOGLYCOSIDE PHOSPHOTRANSFERASE DOMAIN-CONTAINING PROTEIN"/>
    <property type="match status" value="1"/>
</dbReference>
<proteinExistence type="inferred from homology"/>